<gene>
    <name evidence="1" type="ORF">METZ01_LOCUS446563</name>
</gene>
<reference evidence="1" key="1">
    <citation type="submission" date="2018-05" db="EMBL/GenBank/DDBJ databases">
        <authorList>
            <person name="Lanie J.A."/>
            <person name="Ng W.-L."/>
            <person name="Kazmierczak K.M."/>
            <person name="Andrzejewski T.M."/>
            <person name="Davidsen T.M."/>
            <person name="Wayne K.J."/>
            <person name="Tettelin H."/>
            <person name="Glass J.I."/>
            <person name="Rusch D."/>
            <person name="Podicherti R."/>
            <person name="Tsui H.-C.T."/>
            <person name="Winkler M.E."/>
        </authorList>
    </citation>
    <scope>NUCLEOTIDE SEQUENCE</scope>
</reference>
<name>A0A382ZER7_9ZZZZ</name>
<accession>A0A382ZER7</accession>
<sequence>MKKLLLVFAMIALWTVGCETIRQKVECYGHWVKGPGPQRGTRELNRDASLPYYQCVDENNKGSNLEKRRYL</sequence>
<protein>
    <recommendedName>
        <fullName evidence="2">Lipoprotein</fullName>
    </recommendedName>
</protein>
<dbReference type="EMBL" id="UINC01183122">
    <property type="protein sequence ID" value="SVD93709.1"/>
    <property type="molecule type" value="Genomic_DNA"/>
</dbReference>
<organism evidence="1">
    <name type="scientific">marine metagenome</name>
    <dbReference type="NCBI Taxonomy" id="408172"/>
    <lineage>
        <taxon>unclassified sequences</taxon>
        <taxon>metagenomes</taxon>
        <taxon>ecological metagenomes</taxon>
    </lineage>
</organism>
<evidence type="ECO:0008006" key="2">
    <source>
        <dbReference type="Google" id="ProtNLM"/>
    </source>
</evidence>
<dbReference type="PROSITE" id="PS51257">
    <property type="entry name" value="PROKAR_LIPOPROTEIN"/>
    <property type="match status" value="1"/>
</dbReference>
<evidence type="ECO:0000313" key="1">
    <source>
        <dbReference type="EMBL" id="SVD93709.1"/>
    </source>
</evidence>
<proteinExistence type="predicted"/>
<dbReference type="AlphaFoldDB" id="A0A382ZER7"/>